<protein>
    <submittedName>
        <fullName evidence="1">Uncharacterized protein</fullName>
    </submittedName>
</protein>
<organism evidence="1 2">
    <name type="scientific">Thelephora ganbajun</name>
    <name type="common">Ganba fungus</name>
    <dbReference type="NCBI Taxonomy" id="370292"/>
    <lineage>
        <taxon>Eukaryota</taxon>
        <taxon>Fungi</taxon>
        <taxon>Dikarya</taxon>
        <taxon>Basidiomycota</taxon>
        <taxon>Agaricomycotina</taxon>
        <taxon>Agaricomycetes</taxon>
        <taxon>Thelephorales</taxon>
        <taxon>Thelephoraceae</taxon>
        <taxon>Thelephora</taxon>
    </lineage>
</organism>
<gene>
    <name evidence="1" type="ORF">BDM02DRAFT_3092847</name>
</gene>
<name>A0ACB6ZMA0_THEGA</name>
<reference evidence="1" key="2">
    <citation type="journal article" date="2020" name="Nat. Commun.">
        <title>Large-scale genome sequencing of mycorrhizal fungi provides insights into the early evolution of symbiotic traits.</title>
        <authorList>
            <person name="Miyauchi S."/>
            <person name="Kiss E."/>
            <person name="Kuo A."/>
            <person name="Drula E."/>
            <person name="Kohler A."/>
            <person name="Sanchez-Garcia M."/>
            <person name="Morin E."/>
            <person name="Andreopoulos B."/>
            <person name="Barry K.W."/>
            <person name="Bonito G."/>
            <person name="Buee M."/>
            <person name="Carver A."/>
            <person name="Chen C."/>
            <person name="Cichocki N."/>
            <person name="Clum A."/>
            <person name="Culley D."/>
            <person name="Crous P.W."/>
            <person name="Fauchery L."/>
            <person name="Girlanda M."/>
            <person name="Hayes R.D."/>
            <person name="Keri Z."/>
            <person name="LaButti K."/>
            <person name="Lipzen A."/>
            <person name="Lombard V."/>
            <person name="Magnuson J."/>
            <person name="Maillard F."/>
            <person name="Murat C."/>
            <person name="Nolan M."/>
            <person name="Ohm R.A."/>
            <person name="Pangilinan J."/>
            <person name="Pereira M.F."/>
            <person name="Perotto S."/>
            <person name="Peter M."/>
            <person name="Pfister S."/>
            <person name="Riley R."/>
            <person name="Sitrit Y."/>
            <person name="Stielow J.B."/>
            <person name="Szollosi G."/>
            <person name="Zifcakova L."/>
            <person name="Stursova M."/>
            <person name="Spatafora J.W."/>
            <person name="Tedersoo L."/>
            <person name="Vaario L.M."/>
            <person name="Yamada A."/>
            <person name="Yan M."/>
            <person name="Wang P."/>
            <person name="Xu J."/>
            <person name="Bruns T."/>
            <person name="Baldrian P."/>
            <person name="Vilgalys R."/>
            <person name="Dunand C."/>
            <person name="Henrissat B."/>
            <person name="Grigoriev I.V."/>
            <person name="Hibbett D."/>
            <person name="Nagy L.G."/>
            <person name="Martin F.M."/>
        </authorList>
    </citation>
    <scope>NUCLEOTIDE SEQUENCE</scope>
    <source>
        <strain evidence="1">P2</strain>
    </source>
</reference>
<accession>A0ACB6ZMA0</accession>
<keyword evidence="2" id="KW-1185">Reference proteome</keyword>
<proteinExistence type="predicted"/>
<sequence length="126" mass="14314">LKQKTQELSDTAKDSARHKLQQGQDRVDEYRRTRQEAKDDAKARVTQTQNDVRSTVSEYGHDAQRKFDEYKTSASNALVDARDNTEKKFEEAKAAGSSWFSWGSSKADDARKEGAEDAKQKVDKDL</sequence>
<feature type="non-terminal residue" evidence="1">
    <location>
        <position position="1"/>
    </location>
</feature>
<dbReference type="Proteomes" id="UP000886501">
    <property type="component" value="Unassembled WGS sequence"/>
</dbReference>
<evidence type="ECO:0000313" key="2">
    <source>
        <dbReference type="Proteomes" id="UP000886501"/>
    </source>
</evidence>
<comment type="caution">
    <text evidence="1">The sequence shown here is derived from an EMBL/GenBank/DDBJ whole genome shotgun (WGS) entry which is preliminary data.</text>
</comment>
<dbReference type="EMBL" id="MU117983">
    <property type="protein sequence ID" value="KAF9650619.1"/>
    <property type="molecule type" value="Genomic_DNA"/>
</dbReference>
<reference evidence="1" key="1">
    <citation type="submission" date="2019-10" db="EMBL/GenBank/DDBJ databases">
        <authorList>
            <consortium name="DOE Joint Genome Institute"/>
            <person name="Kuo A."/>
            <person name="Miyauchi S."/>
            <person name="Kiss E."/>
            <person name="Drula E."/>
            <person name="Kohler A."/>
            <person name="Sanchez-Garcia M."/>
            <person name="Andreopoulos B."/>
            <person name="Barry K.W."/>
            <person name="Bonito G."/>
            <person name="Buee M."/>
            <person name="Carver A."/>
            <person name="Chen C."/>
            <person name="Cichocki N."/>
            <person name="Clum A."/>
            <person name="Culley D."/>
            <person name="Crous P.W."/>
            <person name="Fauchery L."/>
            <person name="Girlanda M."/>
            <person name="Hayes R."/>
            <person name="Keri Z."/>
            <person name="Labutti K."/>
            <person name="Lipzen A."/>
            <person name="Lombard V."/>
            <person name="Magnuson J."/>
            <person name="Maillard F."/>
            <person name="Morin E."/>
            <person name="Murat C."/>
            <person name="Nolan M."/>
            <person name="Ohm R."/>
            <person name="Pangilinan J."/>
            <person name="Pereira M."/>
            <person name="Perotto S."/>
            <person name="Peter M."/>
            <person name="Riley R."/>
            <person name="Sitrit Y."/>
            <person name="Stielow B."/>
            <person name="Szollosi G."/>
            <person name="Zifcakova L."/>
            <person name="Stursova M."/>
            <person name="Spatafora J.W."/>
            <person name="Tedersoo L."/>
            <person name="Vaario L.-M."/>
            <person name="Yamada A."/>
            <person name="Yan M."/>
            <person name="Wang P."/>
            <person name="Xu J."/>
            <person name="Bruns T."/>
            <person name="Baldrian P."/>
            <person name="Vilgalys R."/>
            <person name="Henrissat B."/>
            <person name="Grigoriev I.V."/>
            <person name="Hibbett D."/>
            <person name="Nagy L.G."/>
            <person name="Martin F.M."/>
        </authorList>
    </citation>
    <scope>NUCLEOTIDE SEQUENCE</scope>
    <source>
        <strain evidence="1">P2</strain>
    </source>
</reference>
<evidence type="ECO:0000313" key="1">
    <source>
        <dbReference type="EMBL" id="KAF9650619.1"/>
    </source>
</evidence>